<reference evidence="4" key="1">
    <citation type="submission" date="2023-06" db="EMBL/GenBank/DDBJ databases">
        <authorList>
            <person name="Delattre M."/>
        </authorList>
    </citation>
    <scope>NUCLEOTIDE SEQUENCE</scope>
    <source>
        <strain evidence="4">AF72</strain>
    </source>
</reference>
<keyword evidence="1" id="KW-1015">Disulfide bond</keyword>
<feature type="non-terminal residue" evidence="4">
    <location>
        <position position="125"/>
    </location>
</feature>
<protein>
    <recommendedName>
        <fullName evidence="3">Saposin B-type domain-containing protein</fullName>
    </recommendedName>
</protein>
<proteinExistence type="predicted"/>
<dbReference type="Proteomes" id="UP001177023">
    <property type="component" value="Unassembled WGS sequence"/>
</dbReference>
<comment type="caution">
    <text evidence="4">The sequence shown here is derived from an EMBL/GenBank/DDBJ whole genome shotgun (WGS) entry which is preliminary data.</text>
</comment>
<dbReference type="SUPFAM" id="SSF47862">
    <property type="entry name" value="Saposin"/>
    <property type="match status" value="1"/>
</dbReference>
<feature type="signal peptide" evidence="2">
    <location>
        <begin position="1"/>
        <end position="24"/>
    </location>
</feature>
<gene>
    <name evidence="4" type="ORF">MSPICULIGERA_LOCUS23220</name>
</gene>
<keyword evidence="2" id="KW-0732">Signal</keyword>
<evidence type="ECO:0000256" key="1">
    <source>
        <dbReference type="ARBA" id="ARBA00023157"/>
    </source>
</evidence>
<dbReference type="SMART" id="SM00741">
    <property type="entry name" value="SapB"/>
    <property type="match status" value="1"/>
</dbReference>
<dbReference type="InterPro" id="IPR008139">
    <property type="entry name" value="SaposinB_dom"/>
</dbReference>
<dbReference type="PROSITE" id="PS50015">
    <property type="entry name" value="SAP_B"/>
    <property type="match status" value="1"/>
</dbReference>
<sequence>MSSCHKLRSLILALTILSPKMVSAASSTPIPLPVGFNWDMLCNGCMKLVKMAEELALQDVEDYLREMIDTVCIPSLVLYPSCTKYFKEHVHQLADLVRAKIGPRQACQAVHMCPQDPTTRKPTLH</sequence>
<dbReference type="Gene3D" id="1.10.225.10">
    <property type="entry name" value="Saposin-like"/>
    <property type="match status" value="1"/>
</dbReference>
<feature type="domain" description="Saposin B-type" evidence="3">
    <location>
        <begin position="38"/>
        <end position="117"/>
    </location>
</feature>
<accession>A0AA36DF74</accession>
<dbReference type="EMBL" id="CATQJA010002702">
    <property type="protein sequence ID" value="CAJ0585189.1"/>
    <property type="molecule type" value="Genomic_DNA"/>
</dbReference>
<evidence type="ECO:0000259" key="3">
    <source>
        <dbReference type="PROSITE" id="PS50015"/>
    </source>
</evidence>
<organism evidence="4 5">
    <name type="scientific">Mesorhabditis spiculigera</name>
    <dbReference type="NCBI Taxonomy" id="96644"/>
    <lineage>
        <taxon>Eukaryota</taxon>
        <taxon>Metazoa</taxon>
        <taxon>Ecdysozoa</taxon>
        <taxon>Nematoda</taxon>
        <taxon>Chromadorea</taxon>
        <taxon>Rhabditida</taxon>
        <taxon>Rhabditina</taxon>
        <taxon>Rhabditomorpha</taxon>
        <taxon>Rhabditoidea</taxon>
        <taxon>Rhabditidae</taxon>
        <taxon>Mesorhabditinae</taxon>
        <taxon>Mesorhabditis</taxon>
    </lineage>
</organism>
<evidence type="ECO:0000313" key="5">
    <source>
        <dbReference type="Proteomes" id="UP001177023"/>
    </source>
</evidence>
<evidence type="ECO:0000313" key="4">
    <source>
        <dbReference type="EMBL" id="CAJ0585189.1"/>
    </source>
</evidence>
<dbReference type="InterPro" id="IPR011001">
    <property type="entry name" value="Saposin-like"/>
</dbReference>
<dbReference type="AlphaFoldDB" id="A0AA36DF74"/>
<feature type="chain" id="PRO_5041425360" description="Saposin B-type domain-containing protein" evidence="2">
    <location>
        <begin position="25"/>
        <end position="125"/>
    </location>
</feature>
<keyword evidence="5" id="KW-1185">Reference proteome</keyword>
<evidence type="ECO:0000256" key="2">
    <source>
        <dbReference type="SAM" id="SignalP"/>
    </source>
</evidence>
<name>A0AA36DF74_9BILA</name>